<dbReference type="AlphaFoldDB" id="A0A0W7X1U0"/>
<dbReference type="STRING" id="1765722.AT728_22940"/>
<comment type="caution">
    <text evidence="1">The sequence shown here is derived from an EMBL/GenBank/DDBJ whole genome shotgun (WGS) entry which is preliminary data.</text>
</comment>
<dbReference type="RefSeq" id="WP_058849052.1">
    <property type="nucleotide sequence ID" value="NZ_LOCL01000036.1"/>
</dbReference>
<dbReference type="OrthoDB" id="4199881at2"/>
<dbReference type="Proteomes" id="UP000054804">
    <property type="component" value="Unassembled WGS sequence"/>
</dbReference>
<reference evidence="1 2" key="1">
    <citation type="submission" date="2015-12" db="EMBL/GenBank/DDBJ databases">
        <title>Draft genome sequence of Streptomyces silvensis ATCC 53525, a producer of novel hormone antagonists.</title>
        <authorList>
            <person name="Johnston C.W."/>
            <person name="Li Y."/>
            <person name="Magarvey N.A."/>
        </authorList>
    </citation>
    <scope>NUCLEOTIDE SEQUENCE [LARGE SCALE GENOMIC DNA]</scope>
    <source>
        <strain evidence="1 2">ATCC 53525</strain>
    </source>
</reference>
<evidence type="ECO:0000313" key="2">
    <source>
        <dbReference type="Proteomes" id="UP000054804"/>
    </source>
</evidence>
<accession>A0A0W7X1U0</accession>
<protein>
    <submittedName>
        <fullName evidence="1">Uncharacterized protein</fullName>
    </submittedName>
</protein>
<gene>
    <name evidence="1" type="ORF">AT728_22940</name>
</gene>
<name>A0A0W7X1U0_9ACTN</name>
<sequence length="143" mass="15479">MPPKPKRDNGPAKRPISITAVVDCVGALATGTVHGNLYLYDTNKAGGSTGLGTEELRTRVRRGDQILWSVLALECEAYTAIDGILIDPEVCEPVRKVYPGTDVAYWIGTIKTDAVQHVPYQIKFRLGSRDEPIVSTLSPSLVG</sequence>
<evidence type="ECO:0000313" key="1">
    <source>
        <dbReference type="EMBL" id="KUF16782.1"/>
    </source>
</evidence>
<dbReference type="EMBL" id="LOCL01000036">
    <property type="protein sequence ID" value="KUF16782.1"/>
    <property type="molecule type" value="Genomic_DNA"/>
</dbReference>
<keyword evidence="2" id="KW-1185">Reference proteome</keyword>
<proteinExistence type="predicted"/>
<organism evidence="1 2">
    <name type="scientific">Streptomyces silvensis</name>
    <dbReference type="NCBI Taxonomy" id="1765722"/>
    <lineage>
        <taxon>Bacteria</taxon>
        <taxon>Bacillati</taxon>
        <taxon>Actinomycetota</taxon>
        <taxon>Actinomycetes</taxon>
        <taxon>Kitasatosporales</taxon>
        <taxon>Streptomycetaceae</taxon>
        <taxon>Streptomyces</taxon>
    </lineage>
</organism>